<proteinExistence type="predicted"/>
<protein>
    <submittedName>
        <fullName evidence="2">Uncharacterized protein</fullName>
    </submittedName>
</protein>
<sequence>MRLLVSTDTEFLQGFGPHLQFLLSTMVTRESKKITGHPLVDTKIKSLSTRHGPEIHTTLLVIQGSSSTRPWPMHFHPRRSVAVWGDCSKTRPMVPVPGSSHTSHEAQRFLLDHPS</sequence>
<evidence type="ECO:0000313" key="2">
    <source>
        <dbReference type="EMBL" id="CAK6442589.1"/>
    </source>
</evidence>
<gene>
    <name evidence="2" type="ORF">MPIPNATIZW_LOCUS10895</name>
</gene>
<keyword evidence="3" id="KW-1185">Reference proteome</keyword>
<evidence type="ECO:0000256" key="1">
    <source>
        <dbReference type="SAM" id="MobiDB-lite"/>
    </source>
</evidence>
<dbReference type="Proteomes" id="UP001314169">
    <property type="component" value="Chromosome 3"/>
</dbReference>
<dbReference type="EMBL" id="OY882860">
    <property type="protein sequence ID" value="CAK6442589.1"/>
    <property type="molecule type" value="Genomic_DNA"/>
</dbReference>
<accession>A0ABN9ZWT7</accession>
<feature type="compositionally biased region" description="Basic and acidic residues" evidence="1">
    <location>
        <begin position="102"/>
        <end position="115"/>
    </location>
</feature>
<name>A0ABN9ZWT7_PIPNA</name>
<reference evidence="2" key="1">
    <citation type="submission" date="2023-12" db="EMBL/GenBank/DDBJ databases">
        <authorList>
            <person name="Brown T."/>
        </authorList>
    </citation>
    <scope>NUCLEOTIDE SEQUENCE</scope>
</reference>
<evidence type="ECO:0000313" key="3">
    <source>
        <dbReference type="Proteomes" id="UP001314169"/>
    </source>
</evidence>
<organism evidence="2 3">
    <name type="scientific">Pipistrellus nathusii</name>
    <name type="common">Nathusius' pipistrelle</name>
    <dbReference type="NCBI Taxonomy" id="59473"/>
    <lineage>
        <taxon>Eukaryota</taxon>
        <taxon>Metazoa</taxon>
        <taxon>Chordata</taxon>
        <taxon>Craniata</taxon>
        <taxon>Vertebrata</taxon>
        <taxon>Euteleostomi</taxon>
        <taxon>Mammalia</taxon>
        <taxon>Eutheria</taxon>
        <taxon>Laurasiatheria</taxon>
        <taxon>Chiroptera</taxon>
        <taxon>Yangochiroptera</taxon>
        <taxon>Vespertilionidae</taxon>
        <taxon>Pipistrellus</taxon>
    </lineage>
</organism>
<feature type="region of interest" description="Disordered" evidence="1">
    <location>
        <begin position="92"/>
        <end position="115"/>
    </location>
</feature>